<comment type="caution">
    <text evidence="1">The sequence shown here is derived from an EMBL/GenBank/DDBJ whole genome shotgun (WGS) entry which is preliminary data.</text>
</comment>
<dbReference type="Proteomes" id="UP000772434">
    <property type="component" value="Unassembled WGS sequence"/>
</dbReference>
<protein>
    <recommendedName>
        <fullName evidence="3">Reverse transcriptase zinc-binding domain-containing protein</fullName>
    </recommendedName>
</protein>
<dbReference type="EMBL" id="JADNRY010000039">
    <property type="protein sequence ID" value="KAF9070635.1"/>
    <property type="molecule type" value="Genomic_DNA"/>
</dbReference>
<dbReference type="AlphaFoldDB" id="A0A9P5U868"/>
<keyword evidence="2" id="KW-1185">Reference proteome</keyword>
<evidence type="ECO:0000313" key="2">
    <source>
        <dbReference type="Proteomes" id="UP000772434"/>
    </source>
</evidence>
<evidence type="ECO:0000313" key="1">
    <source>
        <dbReference type="EMBL" id="KAF9070635.1"/>
    </source>
</evidence>
<dbReference type="OrthoDB" id="2886089at2759"/>
<evidence type="ECO:0008006" key="3">
    <source>
        <dbReference type="Google" id="ProtNLM"/>
    </source>
</evidence>
<proteinExistence type="predicted"/>
<sequence>MRLPKNLSESAEEISGRIPSEEALWKSIRHKMGSYWDNIPGYEPRGVCVHCGTTDSMEHILLECSCPPKSGN</sequence>
<name>A0A9P5U868_9AGAR</name>
<accession>A0A9P5U868</accession>
<organism evidence="1 2">
    <name type="scientific">Rhodocollybia butyracea</name>
    <dbReference type="NCBI Taxonomy" id="206335"/>
    <lineage>
        <taxon>Eukaryota</taxon>
        <taxon>Fungi</taxon>
        <taxon>Dikarya</taxon>
        <taxon>Basidiomycota</taxon>
        <taxon>Agaricomycotina</taxon>
        <taxon>Agaricomycetes</taxon>
        <taxon>Agaricomycetidae</taxon>
        <taxon>Agaricales</taxon>
        <taxon>Marasmiineae</taxon>
        <taxon>Omphalotaceae</taxon>
        <taxon>Rhodocollybia</taxon>
    </lineage>
</organism>
<gene>
    <name evidence="1" type="ORF">BDP27DRAFT_1220554</name>
</gene>
<reference evidence="1" key="1">
    <citation type="submission" date="2020-11" db="EMBL/GenBank/DDBJ databases">
        <authorList>
            <consortium name="DOE Joint Genome Institute"/>
            <person name="Ahrendt S."/>
            <person name="Riley R."/>
            <person name="Andreopoulos W."/>
            <person name="Labutti K."/>
            <person name="Pangilinan J."/>
            <person name="Ruiz-Duenas F.J."/>
            <person name="Barrasa J.M."/>
            <person name="Sanchez-Garcia M."/>
            <person name="Camarero S."/>
            <person name="Miyauchi S."/>
            <person name="Serrano A."/>
            <person name="Linde D."/>
            <person name="Babiker R."/>
            <person name="Drula E."/>
            <person name="Ayuso-Fernandez I."/>
            <person name="Pacheco R."/>
            <person name="Padilla G."/>
            <person name="Ferreira P."/>
            <person name="Barriuso J."/>
            <person name="Kellner H."/>
            <person name="Castanera R."/>
            <person name="Alfaro M."/>
            <person name="Ramirez L."/>
            <person name="Pisabarro A.G."/>
            <person name="Kuo A."/>
            <person name="Tritt A."/>
            <person name="Lipzen A."/>
            <person name="He G."/>
            <person name="Yan M."/>
            <person name="Ng V."/>
            <person name="Cullen D."/>
            <person name="Martin F."/>
            <person name="Rosso M.-N."/>
            <person name="Henrissat B."/>
            <person name="Hibbett D."/>
            <person name="Martinez A.T."/>
            <person name="Grigoriev I.V."/>
        </authorList>
    </citation>
    <scope>NUCLEOTIDE SEQUENCE</scope>
    <source>
        <strain evidence="1">AH 40177</strain>
    </source>
</reference>